<evidence type="ECO:0000259" key="2">
    <source>
        <dbReference type="Pfam" id="PF04389"/>
    </source>
</evidence>
<evidence type="ECO:0000313" key="4">
    <source>
        <dbReference type="Proteomes" id="UP000078459"/>
    </source>
</evidence>
<dbReference type="Gene3D" id="3.50.30.30">
    <property type="match status" value="1"/>
</dbReference>
<dbReference type="RefSeq" id="WP_094336738.1">
    <property type="nucleotide sequence ID" value="NZ_LWHJ01000031.1"/>
</dbReference>
<keyword evidence="1" id="KW-0732">Signal</keyword>
<dbReference type="EMBL" id="LWHJ01000031">
    <property type="protein sequence ID" value="OAQ38227.1"/>
    <property type="molecule type" value="Genomic_DNA"/>
</dbReference>
<reference evidence="3 4" key="1">
    <citation type="submission" date="2016-04" db="EMBL/GenBank/DDBJ databases">
        <authorList>
            <person name="Evans L.H."/>
            <person name="Alamgir A."/>
            <person name="Owens N."/>
            <person name="Weber N.D."/>
            <person name="Virtaneva K."/>
            <person name="Barbian K."/>
            <person name="Babar A."/>
            <person name="Rosenke K."/>
        </authorList>
    </citation>
    <scope>NUCLEOTIDE SEQUENCE [LARGE SCALE GENOMIC DNA]</scope>
    <source>
        <strain evidence="3 4">CCM 8644</strain>
    </source>
</reference>
<accession>A0A179DB19</accession>
<gene>
    <name evidence="3" type="ORF">A5893_15635</name>
</gene>
<dbReference type="Proteomes" id="UP000078459">
    <property type="component" value="Unassembled WGS sequence"/>
</dbReference>
<feature type="signal peptide" evidence="1">
    <location>
        <begin position="1"/>
        <end position="21"/>
    </location>
</feature>
<evidence type="ECO:0000313" key="3">
    <source>
        <dbReference type="EMBL" id="OAQ38227.1"/>
    </source>
</evidence>
<dbReference type="AlphaFoldDB" id="A0A179DB19"/>
<dbReference type="Gene3D" id="3.40.630.10">
    <property type="entry name" value="Zn peptidases"/>
    <property type="match status" value="1"/>
</dbReference>
<dbReference type="SUPFAM" id="SSF53187">
    <property type="entry name" value="Zn-dependent exopeptidases"/>
    <property type="match status" value="1"/>
</dbReference>
<feature type="domain" description="Peptidase M28" evidence="2">
    <location>
        <begin position="258"/>
        <end position="314"/>
    </location>
</feature>
<feature type="chain" id="PRO_5008100298" description="Peptidase M28 domain-containing protein" evidence="1">
    <location>
        <begin position="22"/>
        <end position="318"/>
    </location>
</feature>
<proteinExistence type="predicted"/>
<organism evidence="3 4">
    <name type="scientific">Pedobacter psychrophilus</name>
    <dbReference type="NCBI Taxonomy" id="1826909"/>
    <lineage>
        <taxon>Bacteria</taxon>
        <taxon>Pseudomonadati</taxon>
        <taxon>Bacteroidota</taxon>
        <taxon>Sphingobacteriia</taxon>
        <taxon>Sphingobacteriales</taxon>
        <taxon>Sphingobacteriaceae</taxon>
        <taxon>Pedobacter</taxon>
    </lineage>
</organism>
<protein>
    <recommendedName>
        <fullName evidence="2">Peptidase M28 domain-containing protein</fullName>
    </recommendedName>
</protein>
<dbReference type="Pfam" id="PF04389">
    <property type="entry name" value="Peptidase_M28"/>
    <property type="match status" value="1"/>
</dbReference>
<reference evidence="3 4" key="2">
    <citation type="submission" date="2016-06" db="EMBL/GenBank/DDBJ databases">
        <title>Pedobacter psychrophilus sp. nov., isolated from Antarctic fragmentary rock.</title>
        <authorList>
            <person name="Svec P."/>
        </authorList>
    </citation>
    <scope>NUCLEOTIDE SEQUENCE [LARGE SCALE GENOMIC DNA]</scope>
    <source>
        <strain evidence="3 4">CCM 8644</strain>
    </source>
</reference>
<keyword evidence="4" id="KW-1185">Reference proteome</keyword>
<comment type="caution">
    <text evidence="3">The sequence shown here is derived from an EMBL/GenBank/DDBJ whole genome shotgun (WGS) entry which is preliminary data.</text>
</comment>
<name>A0A179DB19_9SPHI</name>
<dbReference type="STRING" id="1826909.A5893_15635"/>
<dbReference type="InterPro" id="IPR007484">
    <property type="entry name" value="Peptidase_M28"/>
</dbReference>
<evidence type="ECO:0000256" key="1">
    <source>
        <dbReference type="SAM" id="SignalP"/>
    </source>
</evidence>
<sequence length="318" mass="35207">MRKRLNIILFNLFFICFNIKAQISPPALSSIKTADLNRDIFDLAGDAFRGRRAGSLDEMRAAVWVAQKAQEAGLKPAGDDGTYFQFFNINRTRIAGNSSFTLNNKSLNLWKEVWPTQPTNSQLDADVKWLSSMADTVQDLKNKIVALKIEAPKPLPASGMSLWGYRYTASAMRQQSQVLQRKGVKAIIFVADKTVRKAIAFVGHNFEEGLYLIDGMDKPKVKTPSILVSDEFESQLSNGNAHINLDFKEENFEYPSVNVIAKAFGTDPQLKNEFVLFSGHHDHDGVGPAINGDSIWNGADDNASVTVAMLAIGKGMDF</sequence>
<dbReference type="OrthoDB" id="1521787at2"/>